<evidence type="ECO:0000259" key="1">
    <source>
        <dbReference type="Pfam" id="PF02364"/>
    </source>
</evidence>
<dbReference type="CAZy" id="GT48">
    <property type="family name" value="Glycosyltransferase Family 48"/>
</dbReference>
<gene>
    <name evidence="2" type="ORF">OSTLU_35532</name>
</gene>
<dbReference type="OrthoDB" id="1880850at2759"/>
<dbReference type="GO" id="GO:0000148">
    <property type="term" value="C:1,3-beta-D-glucan synthase complex"/>
    <property type="evidence" value="ECO:0007669"/>
    <property type="project" value="InterPro"/>
</dbReference>
<feature type="domain" description="Glycosyl transferase 48" evidence="1">
    <location>
        <begin position="4"/>
        <end position="186"/>
    </location>
</feature>
<accession>A4S003</accession>
<dbReference type="OMA" id="CELPIYF"/>
<dbReference type="GO" id="GO:0005886">
    <property type="term" value="C:plasma membrane"/>
    <property type="evidence" value="ECO:0007669"/>
    <property type="project" value="TreeGrafter"/>
</dbReference>
<proteinExistence type="predicted"/>
<dbReference type="GeneID" id="5002870"/>
<dbReference type="KEGG" id="olu:OSTLU_35532"/>
<dbReference type="AlphaFoldDB" id="A4S003"/>
<evidence type="ECO:0000313" key="2">
    <source>
        <dbReference type="EMBL" id="ABO97182.1"/>
    </source>
</evidence>
<dbReference type="EMBL" id="CP000587">
    <property type="protein sequence ID" value="ABO97182.1"/>
    <property type="molecule type" value="Genomic_DNA"/>
</dbReference>
<feature type="non-terminal residue" evidence="2">
    <location>
        <position position="186"/>
    </location>
</feature>
<reference evidence="2 3" key="1">
    <citation type="journal article" date="2007" name="Proc. Natl. Acad. Sci. U.S.A.">
        <title>The tiny eukaryote Ostreococcus provides genomic insights into the paradox of plankton speciation.</title>
        <authorList>
            <person name="Palenik B."/>
            <person name="Grimwood J."/>
            <person name="Aerts A."/>
            <person name="Rouze P."/>
            <person name="Salamov A."/>
            <person name="Putnam N."/>
            <person name="Dupont C."/>
            <person name="Jorgensen R."/>
            <person name="Derelle E."/>
            <person name="Rombauts S."/>
            <person name="Zhou K."/>
            <person name="Otillar R."/>
            <person name="Merchant S.S."/>
            <person name="Podell S."/>
            <person name="Gaasterland T."/>
            <person name="Napoli C."/>
            <person name="Gendler K."/>
            <person name="Manuell A."/>
            <person name="Tai V."/>
            <person name="Vallon O."/>
            <person name="Piganeau G."/>
            <person name="Jancek S."/>
            <person name="Heijde M."/>
            <person name="Jabbari K."/>
            <person name="Bowler C."/>
            <person name="Lohr M."/>
            <person name="Robbens S."/>
            <person name="Werner G."/>
            <person name="Dubchak I."/>
            <person name="Pazour G.J."/>
            <person name="Ren Q."/>
            <person name="Paulsen I."/>
            <person name="Delwiche C."/>
            <person name="Schmutz J."/>
            <person name="Rokhsar D."/>
            <person name="Van de Peer Y."/>
            <person name="Moreau H."/>
            <person name="Grigoriev I.V."/>
        </authorList>
    </citation>
    <scope>NUCLEOTIDE SEQUENCE [LARGE SCALE GENOMIC DNA]</scope>
    <source>
        <strain evidence="2 3">CCE9901</strain>
    </source>
</reference>
<dbReference type="InterPro" id="IPR003440">
    <property type="entry name" value="Glyco_trans_48_dom"/>
</dbReference>
<dbReference type="Proteomes" id="UP000001568">
    <property type="component" value="Chromosome 7"/>
</dbReference>
<keyword evidence="3" id="KW-1185">Reference proteome</keyword>
<dbReference type="GO" id="GO:0006075">
    <property type="term" value="P:(1-&gt;3)-beta-D-glucan biosynthetic process"/>
    <property type="evidence" value="ECO:0007669"/>
    <property type="project" value="InterPro"/>
</dbReference>
<dbReference type="PANTHER" id="PTHR12741">
    <property type="entry name" value="LYST-INTERACTING PROTEIN LIP5 DOPAMINE RESPONSIVE PROTEIN DRG-1"/>
    <property type="match status" value="1"/>
</dbReference>
<evidence type="ECO:0000313" key="3">
    <source>
        <dbReference type="Proteomes" id="UP000001568"/>
    </source>
</evidence>
<sequence>MNGEVEALVEQFPHVTVNYVEQPSGDNDNFAIAKLSRGADGKFKRTHRVQLPGHPIVGEGKPENQNMGLVWSRGMYVQTIDMNQDAHLAEGLKLRNVLRLYGSDEDIVLIGFTEQLISGRQGSVSSFAATSEAVFGTLLQRFMTNPLRVRMHYGHPDIWDGAFIRSSGGVSKASRRLHLSEDVYGG</sequence>
<dbReference type="PANTHER" id="PTHR12741:SF48">
    <property type="entry name" value="1,3-BETA-GLUCAN SYNTHASE COMPONENT FKS1-RELATED"/>
    <property type="match status" value="1"/>
</dbReference>
<dbReference type="RefSeq" id="XP_001418889.1">
    <property type="nucleotide sequence ID" value="XM_001418852.1"/>
</dbReference>
<dbReference type="eggNOG" id="KOG0916">
    <property type="taxonomic scope" value="Eukaryota"/>
</dbReference>
<dbReference type="GO" id="GO:0003843">
    <property type="term" value="F:1,3-beta-D-glucan synthase activity"/>
    <property type="evidence" value="ECO:0007669"/>
    <property type="project" value="InterPro"/>
</dbReference>
<protein>
    <recommendedName>
        <fullName evidence="1">Glycosyl transferase 48 domain-containing protein</fullName>
    </recommendedName>
</protein>
<organism evidence="2 3">
    <name type="scientific">Ostreococcus lucimarinus (strain CCE9901)</name>
    <dbReference type="NCBI Taxonomy" id="436017"/>
    <lineage>
        <taxon>Eukaryota</taxon>
        <taxon>Viridiplantae</taxon>
        <taxon>Chlorophyta</taxon>
        <taxon>Mamiellophyceae</taxon>
        <taxon>Mamiellales</taxon>
        <taxon>Bathycoccaceae</taxon>
        <taxon>Ostreococcus</taxon>
    </lineage>
</organism>
<dbReference type="Pfam" id="PF02364">
    <property type="entry name" value="Glucan_synthase"/>
    <property type="match status" value="1"/>
</dbReference>
<dbReference type="Gramene" id="ABO97182">
    <property type="protein sequence ID" value="ABO97182"/>
    <property type="gene ID" value="OSTLU_35532"/>
</dbReference>
<name>A4S003_OSTLU</name>
<dbReference type="HOGENOM" id="CLU_125295_0_0_1"/>